<dbReference type="InterPro" id="IPR004610">
    <property type="entry name" value="RecJ"/>
</dbReference>
<dbReference type="GO" id="GO:0008409">
    <property type="term" value="F:5'-3' exonuclease activity"/>
    <property type="evidence" value="ECO:0007669"/>
    <property type="project" value="InterPro"/>
</dbReference>
<accession>A0A3A8ETX7</accession>
<dbReference type="InterPro" id="IPR051673">
    <property type="entry name" value="SSDNA_exonuclease_RecJ"/>
</dbReference>
<sequence length="567" mass="63528">MTQFQIKQRPLLTHPEQFQGVPHFIAEILARRGVNSSDELDLKLKHLLAPQLKDLDKAIQLIDQAIDQQQKIVIVGDYDADGATSTALMILVLRDMGAQVDYLVPDRFKYGYGLTPAIADLAHQNFQPDLLITVDNGISSHAGVERCHALGMQVIITDHHLTTKETPQAEAVVNPNQLGCEFPSKALAGVGVAFYLLANLATYRSKLNKSSSKISQYLDLVALGTYADVASLDYNNRILVDAGLKRIQQQHCRLGILALLEIAKRDAASLKAQDLGFVLGPRINAAGRMDSMNIGIECLLADDYAKAYEIAVQLNQLNVERRQVETSMKQQALDSLEQLQLETEHIPPALILFEQSWHQGVIGIVAGRLKEQFHRPSIVFAPDEDGQHIKGSARSIDGIHIRDAIERVAERHPELISHFGGHAAAAGLTLHKDHFQAFKQHFTDLLAEMDQDLFQATLWTDGRLPNDAFHLDMLTQIEQLGPWGHKFPLPQFEGEFGVLDYRWLKDSHLKLKLTLDDGATVDAIAFNAKDKFKFDPMKERIRLVYELERNQFNGSVSLQLRIIYLEQ</sequence>
<comment type="similarity">
    <text evidence="1">Belongs to the RecJ family.</text>
</comment>
<dbReference type="InterPro" id="IPR003156">
    <property type="entry name" value="DHHA1_dom"/>
</dbReference>
<evidence type="ECO:0000256" key="4">
    <source>
        <dbReference type="ARBA" id="ARBA00022801"/>
    </source>
</evidence>
<dbReference type="NCBIfam" id="TIGR00644">
    <property type="entry name" value="recJ"/>
    <property type="match status" value="1"/>
</dbReference>
<feature type="domain" description="RecJ OB" evidence="8">
    <location>
        <begin position="460"/>
        <end position="562"/>
    </location>
</feature>
<dbReference type="Gene3D" id="3.10.310.30">
    <property type="match status" value="1"/>
</dbReference>
<evidence type="ECO:0000313" key="10">
    <source>
        <dbReference type="Proteomes" id="UP000269001"/>
    </source>
</evidence>
<feature type="domain" description="DDH" evidence="6">
    <location>
        <begin position="71"/>
        <end position="225"/>
    </location>
</feature>
<name>A0A3A8ETX7_9GAMM</name>
<evidence type="ECO:0000259" key="7">
    <source>
        <dbReference type="Pfam" id="PF02272"/>
    </source>
</evidence>
<evidence type="ECO:0000259" key="8">
    <source>
        <dbReference type="Pfam" id="PF17768"/>
    </source>
</evidence>
<dbReference type="InterPro" id="IPR038763">
    <property type="entry name" value="DHH_sf"/>
</dbReference>
<keyword evidence="4" id="KW-0378">Hydrolase</keyword>
<evidence type="ECO:0000313" key="9">
    <source>
        <dbReference type="EMBL" id="RKG34170.1"/>
    </source>
</evidence>
<dbReference type="InterPro" id="IPR001667">
    <property type="entry name" value="DDH_dom"/>
</dbReference>
<evidence type="ECO:0000256" key="5">
    <source>
        <dbReference type="ARBA" id="ARBA00022839"/>
    </source>
</evidence>
<keyword evidence="5 9" id="KW-0269">Exonuclease</keyword>
<dbReference type="AlphaFoldDB" id="A0A3A8ETX7"/>
<dbReference type="Pfam" id="PF17768">
    <property type="entry name" value="RecJ_OB"/>
    <property type="match status" value="1"/>
</dbReference>
<feature type="domain" description="DHHA1" evidence="7">
    <location>
        <begin position="350"/>
        <end position="447"/>
    </location>
</feature>
<comment type="caution">
    <text evidence="9">The sequence shown here is derived from an EMBL/GenBank/DDBJ whole genome shotgun (WGS) entry which is preliminary data.</text>
</comment>
<keyword evidence="10" id="KW-1185">Reference proteome</keyword>
<organism evidence="9 10">
    <name type="scientific">Acinetobacter guerrae</name>
    <dbReference type="NCBI Taxonomy" id="1843371"/>
    <lineage>
        <taxon>Bacteria</taxon>
        <taxon>Pseudomonadati</taxon>
        <taxon>Pseudomonadota</taxon>
        <taxon>Gammaproteobacteria</taxon>
        <taxon>Moraxellales</taxon>
        <taxon>Moraxellaceae</taxon>
        <taxon>Acinetobacter</taxon>
    </lineage>
</organism>
<gene>
    <name evidence="9" type="primary">recJ</name>
    <name evidence="9" type="ORF">D7V21_07170</name>
</gene>
<evidence type="ECO:0000259" key="6">
    <source>
        <dbReference type="Pfam" id="PF01368"/>
    </source>
</evidence>
<dbReference type="InterPro" id="IPR041122">
    <property type="entry name" value="RecJ_OB"/>
</dbReference>
<dbReference type="Proteomes" id="UP000269001">
    <property type="component" value="Unassembled WGS sequence"/>
</dbReference>
<evidence type="ECO:0000256" key="2">
    <source>
        <dbReference type="ARBA" id="ARBA00019841"/>
    </source>
</evidence>
<dbReference type="GO" id="GO:0006310">
    <property type="term" value="P:DNA recombination"/>
    <property type="evidence" value="ECO:0007669"/>
    <property type="project" value="InterPro"/>
</dbReference>
<dbReference type="EMBL" id="RAXU01000007">
    <property type="protein sequence ID" value="RKG34170.1"/>
    <property type="molecule type" value="Genomic_DNA"/>
</dbReference>
<proteinExistence type="inferred from homology"/>
<dbReference type="PANTHER" id="PTHR30255">
    <property type="entry name" value="SINGLE-STRANDED-DNA-SPECIFIC EXONUCLEASE RECJ"/>
    <property type="match status" value="1"/>
</dbReference>
<dbReference type="PANTHER" id="PTHR30255:SF2">
    <property type="entry name" value="SINGLE-STRANDED-DNA-SPECIFIC EXONUCLEASE RECJ"/>
    <property type="match status" value="1"/>
</dbReference>
<dbReference type="GO" id="GO:0003676">
    <property type="term" value="F:nucleic acid binding"/>
    <property type="evidence" value="ECO:0007669"/>
    <property type="project" value="InterPro"/>
</dbReference>
<evidence type="ECO:0000256" key="1">
    <source>
        <dbReference type="ARBA" id="ARBA00005915"/>
    </source>
</evidence>
<evidence type="ECO:0000256" key="3">
    <source>
        <dbReference type="ARBA" id="ARBA00022722"/>
    </source>
</evidence>
<keyword evidence="3" id="KW-0540">Nuclease</keyword>
<dbReference type="Pfam" id="PF01368">
    <property type="entry name" value="DHH"/>
    <property type="match status" value="1"/>
</dbReference>
<dbReference type="SUPFAM" id="SSF64182">
    <property type="entry name" value="DHH phosphoesterases"/>
    <property type="match status" value="1"/>
</dbReference>
<dbReference type="GO" id="GO:0006281">
    <property type="term" value="P:DNA repair"/>
    <property type="evidence" value="ECO:0007669"/>
    <property type="project" value="InterPro"/>
</dbReference>
<protein>
    <recommendedName>
        <fullName evidence="2">Single-stranded-DNA-specific exonuclease RecJ</fullName>
    </recommendedName>
</protein>
<dbReference type="Gene3D" id="3.90.1640.30">
    <property type="match status" value="1"/>
</dbReference>
<dbReference type="Pfam" id="PF02272">
    <property type="entry name" value="DHHA1"/>
    <property type="match status" value="1"/>
</dbReference>
<dbReference type="RefSeq" id="WP_120369830.1">
    <property type="nucleotide sequence ID" value="NZ_RAXU01000007.1"/>
</dbReference>
<reference evidence="9 10" key="1">
    <citation type="submission" date="2018-09" db="EMBL/GenBank/DDBJ databases">
        <title>The draft genome of Acinetobacter spp. strains.</title>
        <authorList>
            <person name="Qin J."/>
            <person name="Feng Y."/>
            <person name="Zong Z."/>
        </authorList>
    </citation>
    <scope>NUCLEOTIDE SEQUENCE [LARGE SCALE GENOMIC DNA]</scope>
    <source>
        <strain evidence="9 10">WCHAc060096</strain>
    </source>
</reference>